<sequence>MALFEGFAERRIDTGEAVINLRMAGNGPPLLLLHGYPQTHAMWHRLAPALARRFTVVLPDLRGYGDSSKPPGGDDHAGYGKRAMADDQVRVMEELGFTRFQAVGHDRGARVLHRMCLDYPDQVTRAALLDIVPTALAYGTADQAFATAYFHWFFLIQRHDLPERLLAAAPDAWIERMLGLSGAGSEVFAPEAVAEYKRCFRNPATIHASCEDYRAAASTDLADDEEDADTRIACPLLVLWGGKSVVGRLYDPLAIWKEKAADVRGQALPCGHFLPEEAPEETLAALGAFLEG</sequence>
<comment type="caution">
    <text evidence="3">The sequence shown here is derived from an EMBL/GenBank/DDBJ whole genome shotgun (WGS) entry which is preliminary data.</text>
</comment>
<evidence type="ECO:0000256" key="1">
    <source>
        <dbReference type="ARBA" id="ARBA00022801"/>
    </source>
</evidence>
<dbReference type="PANTHER" id="PTHR43329">
    <property type="entry name" value="EPOXIDE HYDROLASE"/>
    <property type="match status" value="1"/>
</dbReference>
<proteinExistence type="predicted"/>
<dbReference type="InterPro" id="IPR000639">
    <property type="entry name" value="Epox_hydrolase-like"/>
</dbReference>
<dbReference type="GO" id="GO:0016787">
    <property type="term" value="F:hydrolase activity"/>
    <property type="evidence" value="ECO:0007669"/>
    <property type="project" value="UniProtKB-KW"/>
</dbReference>
<feature type="domain" description="AB hydrolase-1" evidence="2">
    <location>
        <begin position="28"/>
        <end position="278"/>
    </location>
</feature>
<reference evidence="3" key="2">
    <citation type="submission" date="2022-10" db="EMBL/GenBank/DDBJ databases">
        <authorList>
            <person name="Trinh H.N."/>
        </authorList>
    </citation>
    <scope>NUCLEOTIDE SEQUENCE</scope>
    <source>
        <strain evidence="3">RN2-1</strain>
    </source>
</reference>
<protein>
    <submittedName>
        <fullName evidence="3">Alpha/beta hydrolase</fullName>
    </submittedName>
</protein>
<dbReference type="SUPFAM" id="SSF53474">
    <property type="entry name" value="alpha/beta-Hydrolases"/>
    <property type="match status" value="1"/>
</dbReference>
<dbReference type="Pfam" id="PF00561">
    <property type="entry name" value="Abhydrolase_1"/>
    <property type="match status" value="1"/>
</dbReference>
<dbReference type="InterPro" id="IPR029058">
    <property type="entry name" value="AB_hydrolase_fold"/>
</dbReference>
<dbReference type="InterPro" id="IPR000073">
    <property type="entry name" value="AB_hydrolase_1"/>
</dbReference>
<gene>
    <name evidence="3" type="ORF">OL599_05780</name>
</gene>
<dbReference type="PRINTS" id="PR00412">
    <property type="entry name" value="EPOXHYDRLASE"/>
</dbReference>
<organism evidence="3 4">
    <name type="scientific">Limobrevibacterium gyesilva</name>
    <dbReference type="NCBI Taxonomy" id="2991712"/>
    <lineage>
        <taxon>Bacteria</taxon>
        <taxon>Pseudomonadati</taxon>
        <taxon>Pseudomonadota</taxon>
        <taxon>Alphaproteobacteria</taxon>
        <taxon>Acetobacterales</taxon>
        <taxon>Acetobacteraceae</taxon>
        <taxon>Limobrevibacterium</taxon>
    </lineage>
</organism>
<name>A0AA41YP45_9PROT</name>
<keyword evidence="1 3" id="KW-0378">Hydrolase</keyword>
<evidence type="ECO:0000313" key="4">
    <source>
        <dbReference type="Proteomes" id="UP001165679"/>
    </source>
</evidence>
<dbReference type="EMBL" id="JAPDNT010000002">
    <property type="protein sequence ID" value="MCW3474083.1"/>
    <property type="molecule type" value="Genomic_DNA"/>
</dbReference>
<dbReference type="Proteomes" id="UP001165679">
    <property type="component" value="Unassembled WGS sequence"/>
</dbReference>
<dbReference type="AlphaFoldDB" id="A0AA41YP45"/>
<dbReference type="Gene3D" id="3.40.50.1820">
    <property type="entry name" value="alpha/beta hydrolase"/>
    <property type="match status" value="1"/>
</dbReference>
<reference evidence="3" key="1">
    <citation type="submission" date="2022-09" db="EMBL/GenBank/DDBJ databases">
        <title>Rhodovastum sp. nov. RN2-1 isolated from soil in Seongnam, South Korea.</title>
        <authorList>
            <person name="Le N.T."/>
        </authorList>
    </citation>
    <scope>NUCLEOTIDE SEQUENCE</scope>
    <source>
        <strain evidence="3">RN2-1</strain>
    </source>
</reference>
<evidence type="ECO:0000259" key="2">
    <source>
        <dbReference type="Pfam" id="PF00561"/>
    </source>
</evidence>
<evidence type="ECO:0000313" key="3">
    <source>
        <dbReference type="EMBL" id="MCW3474083.1"/>
    </source>
</evidence>
<keyword evidence="4" id="KW-1185">Reference proteome</keyword>
<accession>A0AA41YP45</accession>